<evidence type="ECO:0000313" key="1">
    <source>
        <dbReference type="EMBL" id="UZH54633.1"/>
    </source>
</evidence>
<dbReference type="Proteomes" id="UP001163981">
    <property type="component" value="Chromosome"/>
</dbReference>
<dbReference type="EMBL" id="CP069620">
    <property type="protein sequence ID" value="UZH54633.1"/>
    <property type="molecule type" value="Genomic_DNA"/>
</dbReference>
<gene>
    <name evidence="1" type="ORF">JRG66_11715</name>
</gene>
<name>A0ABY6NPY3_9FLAO</name>
<dbReference type="RefSeq" id="WP_265162963.1">
    <property type="nucleotide sequence ID" value="NZ_CP069620.1"/>
</dbReference>
<keyword evidence="2" id="KW-1185">Reference proteome</keyword>
<accession>A0ABY6NPY3</accession>
<organism evidence="1 2">
    <name type="scientific">Salinimicrobium tongyeongense</name>
    <dbReference type="NCBI Taxonomy" id="2809707"/>
    <lineage>
        <taxon>Bacteria</taxon>
        <taxon>Pseudomonadati</taxon>
        <taxon>Bacteroidota</taxon>
        <taxon>Flavobacteriia</taxon>
        <taxon>Flavobacteriales</taxon>
        <taxon>Flavobacteriaceae</taxon>
        <taxon>Salinimicrobium</taxon>
    </lineage>
</organism>
<proteinExistence type="predicted"/>
<protein>
    <recommendedName>
        <fullName evidence="3">Capsule assembly protein Wzi</fullName>
    </recommendedName>
</protein>
<evidence type="ECO:0000313" key="2">
    <source>
        <dbReference type="Proteomes" id="UP001163981"/>
    </source>
</evidence>
<dbReference type="InterPro" id="IPR038636">
    <property type="entry name" value="Wzi_sf"/>
</dbReference>
<reference evidence="1" key="1">
    <citation type="submission" date="2021-02" db="EMBL/GenBank/DDBJ databases">
        <title>Salinimicrobium sp. nov. isolated from seawater in Tongyeong, Republic of Korea.</title>
        <authorList>
            <person name="Lee S.-J."/>
        </authorList>
    </citation>
    <scope>NUCLEOTIDE SEQUENCE</scope>
    <source>
        <strain evidence="1">HN-2-9-2</strain>
    </source>
</reference>
<evidence type="ECO:0008006" key="3">
    <source>
        <dbReference type="Google" id="ProtNLM"/>
    </source>
</evidence>
<sequence length="391" mass="44710">MASTLTGRASTFLSSEIQLFFGGGINYNDQISNVRIAELYTHLNTPWFYVTLGKKNRPLYYNGLSASNENLLWSINAAPLPGVQLGSHELTWPVGNGFVGLQLSWEEFWFGDDGYVEQARIHHKFFRLLYKHDNWKLSAGVQHFAQWDGFSRKEGQQPGDWRNYLKVLAGKEGLTNTPAGKKIIANHLGGYEVSFTRTNPYFDLQFFYNSIFDDLSGRRMENFPDGRYGFYYISHEDNAPVQSVLYEFYYTMHQSKNSPGFHKYDDYLNNGTYKSGWTFQDKVIGSTFFTLRDPIEGIINNRFIAHHLGISGVVGNYFYSFPYKLLLSYSENHGRYIEPYDTPQHVFSGLIEVQVYKGLFDVKLQTGIELDSQAAPTFGGGLSLKYTVFGS</sequence>
<dbReference type="Gene3D" id="2.40.160.130">
    <property type="entry name" value="Capsule assembly protein Wzi"/>
    <property type="match status" value="1"/>
</dbReference>